<protein>
    <submittedName>
        <fullName evidence="3">Uncharacterized protein</fullName>
    </submittedName>
</protein>
<feature type="transmembrane region" description="Helical" evidence="2">
    <location>
        <begin position="90"/>
        <end position="108"/>
    </location>
</feature>
<evidence type="ECO:0000313" key="4">
    <source>
        <dbReference type="Proteomes" id="UP001221757"/>
    </source>
</evidence>
<evidence type="ECO:0000256" key="1">
    <source>
        <dbReference type="SAM" id="MobiDB-lite"/>
    </source>
</evidence>
<feature type="compositionally biased region" description="Basic and acidic residues" evidence="1">
    <location>
        <begin position="1"/>
        <end position="12"/>
    </location>
</feature>
<proteinExistence type="predicted"/>
<sequence>MVAVKRRLEDTATHAPAKHAQIHSSTSLSLSTRRWPAARAVCTRASPRPSAQSQRSFEAAPPRQSPRRPSSMSRSALAKGVLHRRLTTRIFPYTALVCVLTSALWLLWIRRFSVVRVLGASAAVWAGGVLPVLLLRKAYLAVTRTSAASPALLVQKSFAPPLGARSRRTSSPLCVLALHAVLPVFIKSRCAFLPSLSPLSLSLPKATPDRKHPYTPHPVLILLALSQTVLAAL</sequence>
<dbReference type="EMBL" id="JARKIE010000073">
    <property type="protein sequence ID" value="KAJ7689305.1"/>
    <property type="molecule type" value="Genomic_DNA"/>
</dbReference>
<keyword evidence="4" id="KW-1185">Reference proteome</keyword>
<feature type="region of interest" description="Disordered" evidence="1">
    <location>
        <begin position="1"/>
        <end position="76"/>
    </location>
</feature>
<gene>
    <name evidence="3" type="ORF">B0H17DRAFT_1202424</name>
</gene>
<evidence type="ECO:0000256" key="2">
    <source>
        <dbReference type="SAM" id="Phobius"/>
    </source>
</evidence>
<feature type="compositionally biased region" description="Low complexity" evidence="1">
    <location>
        <begin position="24"/>
        <end position="34"/>
    </location>
</feature>
<organism evidence="3 4">
    <name type="scientific">Mycena rosella</name>
    <name type="common">Pink bonnet</name>
    <name type="synonym">Agaricus rosellus</name>
    <dbReference type="NCBI Taxonomy" id="1033263"/>
    <lineage>
        <taxon>Eukaryota</taxon>
        <taxon>Fungi</taxon>
        <taxon>Dikarya</taxon>
        <taxon>Basidiomycota</taxon>
        <taxon>Agaricomycotina</taxon>
        <taxon>Agaricomycetes</taxon>
        <taxon>Agaricomycetidae</taxon>
        <taxon>Agaricales</taxon>
        <taxon>Marasmiineae</taxon>
        <taxon>Mycenaceae</taxon>
        <taxon>Mycena</taxon>
    </lineage>
</organism>
<dbReference type="Proteomes" id="UP001221757">
    <property type="component" value="Unassembled WGS sequence"/>
</dbReference>
<keyword evidence="2" id="KW-1133">Transmembrane helix</keyword>
<comment type="caution">
    <text evidence="3">The sequence shown here is derived from an EMBL/GenBank/DDBJ whole genome shotgun (WGS) entry which is preliminary data.</text>
</comment>
<keyword evidence="2" id="KW-0472">Membrane</keyword>
<feature type="compositionally biased region" description="Low complexity" evidence="1">
    <location>
        <begin position="59"/>
        <end position="76"/>
    </location>
</feature>
<reference evidence="3" key="1">
    <citation type="submission" date="2023-03" db="EMBL/GenBank/DDBJ databases">
        <title>Massive genome expansion in bonnet fungi (Mycena s.s.) driven by repeated elements and novel gene families across ecological guilds.</title>
        <authorList>
            <consortium name="Lawrence Berkeley National Laboratory"/>
            <person name="Harder C.B."/>
            <person name="Miyauchi S."/>
            <person name="Viragh M."/>
            <person name="Kuo A."/>
            <person name="Thoen E."/>
            <person name="Andreopoulos B."/>
            <person name="Lu D."/>
            <person name="Skrede I."/>
            <person name="Drula E."/>
            <person name="Henrissat B."/>
            <person name="Morin E."/>
            <person name="Kohler A."/>
            <person name="Barry K."/>
            <person name="LaButti K."/>
            <person name="Morin E."/>
            <person name="Salamov A."/>
            <person name="Lipzen A."/>
            <person name="Mereny Z."/>
            <person name="Hegedus B."/>
            <person name="Baldrian P."/>
            <person name="Stursova M."/>
            <person name="Weitz H."/>
            <person name="Taylor A."/>
            <person name="Grigoriev I.V."/>
            <person name="Nagy L.G."/>
            <person name="Martin F."/>
            <person name="Kauserud H."/>
        </authorList>
    </citation>
    <scope>NUCLEOTIDE SEQUENCE</scope>
    <source>
        <strain evidence="3">CBHHK067</strain>
    </source>
</reference>
<keyword evidence="2" id="KW-0812">Transmembrane</keyword>
<evidence type="ECO:0000313" key="3">
    <source>
        <dbReference type="EMBL" id="KAJ7689305.1"/>
    </source>
</evidence>
<accession>A0AAD7DFW1</accession>
<feature type="transmembrane region" description="Helical" evidence="2">
    <location>
        <begin position="114"/>
        <end position="135"/>
    </location>
</feature>
<dbReference type="AlphaFoldDB" id="A0AAD7DFW1"/>
<name>A0AAD7DFW1_MYCRO</name>